<dbReference type="EMBL" id="MHQK01000027">
    <property type="protein sequence ID" value="OHA01423.1"/>
    <property type="molecule type" value="Genomic_DNA"/>
</dbReference>
<dbReference type="SUPFAM" id="SSF56281">
    <property type="entry name" value="Metallo-hydrolase/oxidoreductase"/>
    <property type="match status" value="1"/>
</dbReference>
<proteinExistence type="predicted"/>
<evidence type="ECO:0000256" key="1">
    <source>
        <dbReference type="SAM" id="Phobius"/>
    </source>
</evidence>
<dbReference type="Gene3D" id="3.60.15.10">
    <property type="entry name" value="Ribonuclease Z/Hydroxyacylglutathione hydrolase-like"/>
    <property type="match status" value="1"/>
</dbReference>
<feature type="transmembrane region" description="Helical" evidence="1">
    <location>
        <begin position="20"/>
        <end position="41"/>
    </location>
</feature>
<keyword evidence="1" id="KW-0812">Transmembrane</keyword>
<feature type="domain" description="Metallo-beta-lactamase" evidence="2">
    <location>
        <begin position="58"/>
        <end position="257"/>
    </location>
</feature>
<dbReference type="Proteomes" id="UP000178710">
    <property type="component" value="Unassembled WGS sequence"/>
</dbReference>
<protein>
    <recommendedName>
        <fullName evidence="2">Metallo-beta-lactamase domain-containing protein</fullName>
    </recommendedName>
</protein>
<dbReference type="InterPro" id="IPR052159">
    <property type="entry name" value="Competence_DNA_uptake"/>
</dbReference>
<evidence type="ECO:0000259" key="2">
    <source>
        <dbReference type="SMART" id="SM00849"/>
    </source>
</evidence>
<comment type="caution">
    <text evidence="3">The sequence shown here is derived from an EMBL/GenBank/DDBJ whole genome shotgun (WGS) entry which is preliminary data.</text>
</comment>
<dbReference type="InterPro" id="IPR035681">
    <property type="entry name" value="ComA-like_MBL"/>
</dbReference>
<name>A0A1G2KQ06_9BACT</name>
<gene>
    <name evidence="3" type="ORF">A3C12_02975</name>
</gene>
<reference evidence="3 4" key="1">
    <citation type="journal article" date="2016" name="Nat. Commun.">
        <title>Thousands of microbial genomes shed light on interconnected biogeochemical processes in an aquifer system.</title>
        <authorList>
            <person name="Anantharaman K."/>
            <person name="Brown C.T."/>
            <person name="Hug L.A."/>
            <person name="Sharon I."/>
            <person name="Castelle C.J."/>
            <person name="Probst A.J."/>
            <person name="Thomas B.C."/>
            <person name="Singh A."/>
            <person name="Wilkins M.J."/>
            <person name="Karaoz U."/>
            <person name="Brodie E.L."/>
            <person name="Williams K.H."/>
            <person name="Hubbard S.S."/>
            <person name="Banfield J.F."/>
        </authorList>
    </citation>
    <scope>NUCLEOTIDE SEQUENCE [LARGE SCALE GENOMIC DNA]</scope>
</reference>
<evidence type="ECO:0000313" key="3">
    <source>
        <dbReference type="EMBL" id="OHA01423.1"/>
    </source>
</evidence>
<organism evidence="3 4">
    <name type="scientific">Candidatus Sungbacteria bacterium RIFCSPHIGHO2_02_FULL_49_20</name>
    <dbReference type="NCBI Taxonomy" id="1802272"/>
    <lineage>
        <taxon>Bacteria</taxon>
        <taxon>Candidatus Sungiibacteriota</taxon>
    </lineage>
</organism>
<dbReference type="CDD" id="cd07731">
    <property type="entry name" value="ComA-like_MBL-fold"/>
    <property type="match status" value="1"/>
</dbReference>
<evidence type="ECO:0000313" key="4">
    <source>
        <dbReference type="Proteomes" id="UP000178710"/>
    </source>
</evidence>
<sequence length="302" mass="33632">MTKVKTVPLQNANTMSKRDLWLWRSVGIFGIIAIFIWAAVFRLGPRSTLRFHVFDIGQGDALFIETPDRYQILIDGGPDGRVVHKLGSVMPFWDRKIDLVILTHPHADHLSGLIDVLRRYRVGAIIESGAIYNTPEIGSWRREKEKQGLRSIAALAGITVSFGRDTTLKILSPLANVSGRRFSNVHEADVVSELFYGSTTILLTGDAEEDLETDLIRRHLIAPVQILKVGHHGSRTSTSDLLLKTVRPEIAVISVGAKNSYGHPRAEILERLKSFGIRIFRTDESGDLVFESDGTKVMADAR</sequence>
<dbReference type="PANTHER" id="PTHR30619">
    <property type="entry name" value="DNA INTERNALIZATION/COMPETENCE PROTEIN COMEC/REC2"/>
    <property type="match status" value="1"/>
</dbReference>
<keyword evidence="1" id="KW-1133">Transmembrane helix</keyword>
<keyword evidence="1" id="KW-0472">Membrane</keyword>
<dbReference type="Pfam" id="PF00753">
    <property type="entry name" value="Lactamase_B"/>
    <property type="match status" value="1"/>
</dbReference>
<dbReference type="InterPro" id="IPR036866">
    <property type="entry name" value="RibonucZ/Hydroxyglut_hydro"/>
</dbReference>
<dbReference type="SMART" id="SM00849">
    <property type="entry name" value="Lactamase_B"/>
    <property type="match status" value="1"/>
</dbReference>
<dbReference type="AlphaFoldDB" id="A0A1G2KQ06"/>
<dbReference type="InterPro" id="IPR001279">
    <property type="entry name" value="Metallo-B-lactamas"/>
</dbReference>
<dbReference type="PANTHER" id="PTHR30619:SF1">
    <property type="entry name" value="RECOMBINATION PROTEIN 2"/>
    <property type="match status" value="1"/>
</dbReference>
<accession>A0A1G2KQ06</accession>